<dbReference type="PANTHER" id="PTHR37445:SF3">
    <property type="entry name" value="ZINC FINGER PHD-TYPE DOMAIN-CONTAINING PROTEIN"/>
    <property type="match status" value="1"/>
</dbReference>
<feature type="compositionally biased region" description="Basic and acidic residues" evidence="1">
    <location>
        <begin position="237"/>
        <end position="259"/>
    </location>
</feature>
<gene>
    <name evidence="2" type="ORF">ODALV1_LOCUS27998</name>
</gene>
<proteinExistence type="predicted"/>
<accession>A0ABP1RZF0</accession>
<feature type="region of interest" description="Disordered" evidence="1">
    <location>
        <begin position="211"/>
        <end position="259"/>
    </location>
</feature>
<feature type="compositionally biased region" description="Low complexity" evidence="1">
    <location>
        <begin position="1"/>
        <end position="15"/>
    </location>
</feature>
<protein>
    <submittedName>
        <fullName evidence="2">Uncharacterized protein</fullName>
    </submittedName>
</protein>
<evidence type="ECO:0000313" key="3">
    <source>
        <dbReference type="Proteomes" id="UP001642540"/>
    </source>
</evidence>
<evidence type="ECO:0000256" key="1">
    <source>
        <dbReference type="SAM" id="MobiDB-lite"/>
    </source>
</evidence>
<dbReference type="EMBL" id="CAXLJM020000129">
    <property type="protein sequence ID" value="CAL8139792.1"/>
    <property type="molecule type" value="Genomic_DNA"/>
</dbReference>
<sequence length="259" mass="29527">MDSQTTPNLNTTTQNGKPADKTNDEASPLFLYLKQEFGKLNAELNTLKDGQTSIQNRFSVVEENINKLTTASEQHTEDILNLQQDIGTIKDSHQHLIEQTQRLVKRSNLVIQNIPETDEAITTIKELLSIILPENILIREFRIGKKYDGRTRPLRIHLNNQNEVEQAMTNCKYLKVIEKFSKISVTRDFAKIQMTERRQRAINQAIQSIPQNESQMATPQSGTQTAKAATQGRAKRYATDDIHDNRAKISRHENSAMES</sequence>
<keyword evidence="3" id="KW-1185">Reference proteome</keyword>
<reference evidence="2 3" key="1">
    <citation type="submission" date="2024-08" db="EMBL/GenBank/DDBJ databases">
        <authorList>
            <person name="Cucini C."/>
            <person name="Frati F."/>
        </authorList>
    </citation>
    <scope>NUCLEOTIDE SEQUENCE [LARGE SCALE GENOMIC DNA]</scope>
</reference>
<feature type="region of interest" description="Disordered" evidence="1">
    <location>
        <begin position="1"/>
        <end position="24"/>
    </location>
</feature>
<dbReference type="Proteomes" id="UP001642540">
    <property type="component" value="Unassembled WGS sequence"/>
</dbReference>
<comment type="caution">
    <text evidence="2">The sequence shown here is derived from an EMBL/GenBank/DDBJ whole genome shotgun (WGS) entry which is preliminary data.</text>
</comment>
<organism evidence="2 3">
    <name type="scientific">Orchesella dallaii</name>
    <dbReference type="NCBI Taxonomy" id="48710"/>
    <lineage>
        <taxon>Eukaryota</taxon>
        <taxon>Metazoa</taxon>
        <taxon>Ecdysozoa</taxon>
        <taxon>Arthropoda</taxon>
        <taxon>Hexapoda</taxon>
        <taxon>Collembola</taxon>
        <taxon>Entomobryomorpha</taxon>
        <taxon>Entomobryoidea</taxon>
        <taxon>Orchesellidae</taxon>
        <taxon>Orchesellinae</taxon>
        <taxon>Orchesella</taxon>
    </lineage>
</organism>
<name>A0ABP1RZF0_9HEXA</name>
<dbReference type="PANTHER" id="PTHR37445">
    <property type="entry name" value="PROTEIN CBG24663"/>
    <property type="match status" value="1"/>
</dbReference>
<feature type="compositionally biased region" description="Polar residues" evidence="1">
    <location>
        <begin position="211"/>
        <end position="228"/>
    </location>
</feature>
<evidence type="ECO:0000313" key="2">
    <source>
        <dbReference type="EMBL" id="CAL8139792.1"/>
    </source>
</evidence>